<protein>
    <submittedName>
        <fullName evidence="5">Metalloregulator ArsR/SmtB family transcription factor</fullName>
    </submittedName>
</protein>
<dbReference type="PANTHER" id="PTHR43132">
    <property type="entry name" value="ARSENICAL RESISTANCE OPERON REPRESSOR ARSR-RELATED"/>
    <property type="match status" value="1"/>
</dbReference>
<dbReference type="PRINTS" id="PR00778">
    <property type="entry name" value="HTHARSR"/>
</dbReference>
<dbReference type="PROSITE" id="PS50987">
    <property type="entry name" value="HTH_ARSR_2"/>
    <property type="match status" value="1"/>
</dbReference>
<dbReference type="InterPro" id="IPR001845">
    <property type="entry name" value="HTH_ArsR_DNA-bd_dom"/>
</dbReference>
<reference evidence="5" key="1">
    <citation type="journal article" date="2021" name="bioRxiv">
        <title>Unraveling nitrogen, sulfur and carbon metabolic pathways and microbial community transcriptional responses to substrate deprivation and toxicity stresses in a bioreactor mimicking anoxic brackish coastal sediment conditions.</title>
        <authorList>
            <person name="Martins P.D."/>
            <person name="Echeveste M.J."/>
            <person name="Arshad A."/>
            <person name="Kurth J."/>
            <person name="Ouboter H."/>
            <person name="Jetten M.S.M."/>
            <person name="Welte C.U."/>
        </authorList>
    </citation>
    <scope>NUCLEOTIDE SEQUENCE</scope>
    <source>
        <strain evidence="5">MAG_39</strain>
    </source>
</reference>
<gene>
    <name evidence="5" type="ORF">K8I29_03155</name>
</gene>
<dbReference type="Pfam" id="PF01022">
    <property type="entry name" value="HTH_5"/>
    <property type="match status" value="1"/>
</dbReference>
<dbReference type="PANTHER" id="PTHR43132:SF6">
    <property type="entry name" value="HTH-TYPE TRANSCRIPTIONAL REPRESSOR CZRA"/>
    <property type="match status" value="1"/>
</dbReference>
<dbReference type="GO" id="GO:0003700">
    <property type="term" value="F:DNA-binding transcription factor activity"/>
    <property type="evidence" value="ECO:0007669"/>
    <property type="project" value="InterPro"/>
</dbReference>
<dbReference type="SUPFAM" id="SSF46785">
    <property type="entry name" value="Winged helix' DNA-binding domain"/>
    <property type="match status" value="1"/>
</dbReference>
<dbReference type="Proteomes" id="UP000705867">
    <property type="component" value="Unassembled WGS sequence"/>
</dbReference>
<evidence type="ECO:0000313" key="6">
    <source>
        <dbReference type="Proteomes" id="UP000705867"/>
    </source>
</evidence>
<dbReference type="InterPro" id="IPR018334">
    <property type="entry name" value="ArsR_HTH"/>
</dbReference>
<evidence type="ECO:0000256" key="3">
    <source>
        <dbReference type="ARBA" id="ARBA00023163"/>
    </source>
</evidence>
<name>A0A953JCB7_9BACT</name>
<proteinExistence type="predicted"/>
<evidence type="ECO:0000313" key="5">
    <source>
        <dbReference type="EMBL" id="MBZ0155196.1"/>
    </source>
</evidence>
<dbReference type="PROSITE" id="PS00846">
    <property type="entry name" value="HTH_ARSR_1"/>
    <property type="match status" value="1"/>
</dbReference>
<evidence type="ECO:0000256" key="2">
    <source>
        <dbReference type="ARBA" id="ARBA00023125"/>
    </source>
</evidence>
<keyword evidence="1" id="KW-0805">Transcription regulation</keyword>
<dbReference type="NCBIfam" id="NF033788">
    <property type="entry name" value="HTH_metalloreg"/>
    <property type="match status" value="1"/>
</dbReference>
<dbReference type="GO" id="GO:0003677">
    <property type="term" value="F:DNA binding"/>
    <property type="evidence" value="ECO:0007669"/>
    <property type="project" value="UniProtKB-KW"/>
</dbReference>
<accession>A0A953JCB7</accession>
<evidence type="ECO:0000259" key="4">
    <source>
        <dbReference type="PROSITE" id="PS50987"/>
    </source>
</evidence>
<sequence length="137" mass="15688">MEKKATKASACGSDICVVSYVDQNKVLSVLQGMKSESVMQRIAETFKVLGDPTRTKIVYALSNAELCVCDLASLLAATRSAISHQLRILRNMRLVKYRKEGKMVFYSLDDGHIWNLFNECLRHIEEEEYDRHDRRTS</sequence>
<dbReference type="InterPro" id="IPR011991">
    <property type="entry name" value="ArsR-like_HTH"/>
</dbReference>
<comment type="caution">
    <text evidence="5">The sequence shown here is derived from an EMBL/GenBank/DDBJ whole genome shotgun (WGS) entry which is preliminary data.</text>
</comment>
<keyword evidence="3" id="KW-0804">Transcription</keyword>
<feature type="domain" description="HTH arsR-type" evidence="4">
    <location>
        <begin position="34"/>
        <end position="128"/>
    </location>
</feature>
<organism evidence="5 6">
    <name type="scientific">Candidatus Nitrobium versatile</name>
    <dbReference type="NCBI Taxonomy" id="2884831"/>
    <lineage>
        <taxon>Bacteria</taxon>
        <taxon>Pseudomonadati</taxon>
        <taxon>Nitrospirota</taxon>
        <taxon>Nitrospiria</taxon>
        <taxon>Nitrospirales</taxon>
        <taxon>Nitrospiraceae</taxon>
        <taxon>Candidatus Nitrobium</taxon>
    </lineage>
</organism>
<dbReference type="AlphaFoldDB" id="A0A953JCB7"/>
<dbReference type="SMART" id="SM00418">
    <property type="entry name" value="HTH_ARSR"/>
    <property type="match status" value="1"/>
</dbReference>
<dbReference type="CDD" id="cd00090">
    <property type="entry name" value="HTH_ARSR"/>
    <property type="match status" value="1"/>
</dbReference>
<dbReference type="EMBL" id="JAIOIV010000027">
    <property type="protein sequence ID" value="MBZ0155196.1"/>
    <property type="molecule type" value="Genomic_DNA"/>
</dbReference>
<dbReference type="Gene3D" id="1.10.10.10">
    <property type="entry name" value="Winged helix-like DNA-binding domain superfamily/Winged helix DNA-binding domain"/>
    <property type="match status" value="1"/>
</dbReference>
<keyword evidence="2" id="KW-0238">DNA-binding</keyword>
<dbReference type="InterPro" id="IPR051011">
    <property type="entry name" value="Metal_resp_trans_reg"/>
</dbReference>
<dbReference type="InterPro" id="IPR036390">
    <property type="entry name" value="WH_DNA-bd_sf"/>
</dbReference>
<evidence type="ECO:0000256" key="1">
    <source>
        <dbReference type="ARBA" id="ARBA00023015"/>
    </source>
</evidence>
<reference evidence="5" key="2">
    <citation type="submission" date="2021-08" db="EMBL/GenBank/DDBJ databases">
        <authorList>
            <person name="Dalcin Martins P."/>
        </authorList>
    </citation>
    <scope>NUCLEOTIDE SEQUENCE</scope>
    <source>
        <strain evidence="5">MAG_39</strain>
    </source>
</reference>
<dbReference type="InterPro" id="IPR036388">
    <property type="entry name" value="WH-like_DNA-bd_sf"/>
</dbReference>